<dbReference type="InterPro" id="IPR036388">
    <property type="entry name" value="WH-like_DNA-bd_sf"/>
</dbReference>
<evidence type="ECO:0000256" key="1">
    <source>
        <dbReference type="ARBA" id="ARBA00023015"/>
    </source>
</evidence>
<dbReference type="KEGG" id="haa:A5892_16500"/>
<keyword evidence="2" id="KW-0238">DNA-binding</keyword>
<dbReference type="STRING" id="376489.A5892_16500"/>
<organism evidence="5 6">
    <name type="scientific">Halotalea alkalilenta</name>
    <dbReference type="NCBI Taxonomy" id="376489"/>
    <lineage>
        <taxon>Bacteria</taxon>
        <taxon>Pseudomonadati</taxon>
        <taxon>Pseudomonadota</taxon>
        <taxon>Gammaproteobacteria</taxon>
        <taxon>Oceanospirillales</taxon>
        <taxon>Halomonadaceae</taxon>
        <taxon>Halotalea</taxon>
    </lineage>
</organism>
<protein>
    <recommendedName>
        <fullName evidence="4">HTH gntR-type domain-containing protein</fullName>
    </recommendedName>
</protein>
<dbReference type="GO" id="GO:0003700">
    <property type="term" value="F:DNA-binding transcription factor activity"/>
    <property type="evidence" value="ECO:0007669"/>
    <property type="project" value="InterPro"/>
</dbReference>
<evidence type="ECO:0000313" key="6">
    <source>
        <dbReference type="Proteomes" id="UP000077875"/>
    </source>
</evidence>
<keyword evidence="3" id="KW-0804">Transcription</keyword>
<dbReference type="InterPro" id="IPR011711">
    <property type="entry name" value="GntR_C"/>
</dbReference>
<dbReference type="PANTHER" id="PTHR43537">
    <property type="entry name" value="TRANSCRIPTIONAL REGULATOR, GNTR FAMILY"/>
    <property type="match status" value="1"/>
</dbReference>
<dbReference type="GO" id="GO:0003677">
    <property type="term" value="F:DNA binding"/>
    <property type="evidence" value="ECO:0007669"/>
    <property type="project" value="UniProtKB-KW"/>
</dbReference>
<dbReference type="SUPFAM" id="SSF48008">
    <property type="entry name" value="GntR ligand-binding domain-like"/>
    <property type="match status" value="1"/>
</dbReference>
<dbReference type="InterPro" id="IPR036390">
    <property type="entry name" value="WH_DNA-bd_sf"/>
</dbReference>
<dbReference type="InterPro" id="IPR008920">
    <property type="entry name" value="TF_FadR/GntR_C"/>
</dbReference>
<keyword evidence="6" id="KW-1185">Reference proteome</keyword>
<dbReference type="Pfam" id="PF00392">
    <property type="entry name" value="GntR"/>
    <property type="match status" value="1"/>
</dbReference>
<evidence type="ECO:0000256" key="2">
    <source>
        <dbReference type="ARBA" id="ARBA00023125"/>
    </source>
</evidence>
<dbReference type="PROSITE" id="PS50949">
    <property type="entry name" value="HTH_GNTR"/>
    <property type="match status" value="1"/>
</dbReference>
<feature type="domain" description="HTH gntR-type" evidence="4">
    <location>
        <begin position="7"/>
        <end position="74"/>
    </location>
</feature>
<dbReference type="SUPFAM" id="SSF46785">
    <property type="entry name" value="Winged helix' DNA-binding domain"/>
    <property type="match status" value="1"/>
</dbReference>
<name>A0A172YI16_9GAMM</name>
<dbReference type="InterPro" id="IPR000524">
    <property type="entry name" value="Tscrpt_reg_HTH_GntR"/>
</dbReference>
<evidence type="ECO:0000259" key="4">
    <source>
        <dbReference type="PROSITE" id="PS50949"/>
    </source>
</evidence>
<dbReference type="Pfam" id="PF07729">
    <property type="entry name" value="FCD"/>
    <property type="match status" value="1"/>
</dbReference>
<evidence type="ECO:0000256" key="3">
    <source>
        <dbReference type="ARBA" id="ARBA00023163"/>
    </source>
</evidence>
<sequence length="299" mass="33836">MSGISGKRRQVVLAERILGHIHQQGLDRGAHLREVALAEHFGVSRTPVRNALKLLAEQGVVRSIPHQGYVIDCAADHLHALSLSMPKSQDEELYLMIVEDHVRGELPDSITQVELLKRYDTNVAMLAKVLEQMAEEGLIERNTGQGWTFLCAFDSESSQRASYEFRRALEPAGLQLPGFELDRAVLEGQIDEHRRVIALDEHTPATSTALFRLDANFHESLARLSGNPLILQAIVRQNRQRRMLEYLGYGNRRRITDWCFEHIAILEALLSDQRAQAAELMTRHLDQALEASNALRVKR</sequence>
<dbReference type="EMBL" id="CP015243">
    <property type="protein sequence ID" value="ANF58868.1"/>
    <property type="molecule type" value="Genomic_DNA"/>
</dbReference>
<evidence type="ECO:0000313" key="5">
    <source>
        <dbReference type="EMBL" id="ANF58868.1"/>
    </source>
</evidence>
<keyword evidence="1" id="KW-0805">Transcription regulation</keyword>
<dbReference type="Proteomes" id="UP000077875">
    <property type="component" value="Chromosome"/>
</dbReference>
<reference evidence="5 6" key="1">
    <citation type="submission" date="2016-04" db="EMBL/GenBank/DDBJ databases">
        <title>Complete Genome Sequence of Halotalea alkalilenta IHB B 13600.</title>
        <authorList>
            <person name="Swarnkar M.K."/>
            <person name="Sharma A."/>
            <person name="Kaushal K."/>
            <person name="Soni R."/>
            <person name="Rana S."/>
            <person name="Singh A.K."/>
            <person name="Gulati A."/>
        </authorList>
    </citation>
    <scope>NUCLEOTIDE SEQUENCE [LARGE SCALE GENOMIC DNA]</scope>
    <source>
        <strain evidence="5 6">IHB B 13600</strain>
    </source>
</reference>
<dbReference type="RefSeq" id="WP_064123723.1">
    <property type="nucleotide sequence ID" value="NZ_CP015243.1"/>
</dbReference>
<dbReference type="Gene3D" id="1.20.120.530">
    <property type="entry name" value="GntR ligand-binding domain-like"/>
    <property type="match status" value="1"/>
</dbReference>
<dbReference type="Gene3D" id="1.10.10.10">
    <property type="entry name" value="Winged helix-like DNA-binding domain superfamily/Winged helix DNA-binding domain"/>
    <property type="match status" value="1"/>
</dbReference>
<dbReference type="SMART" id="SM00345">
    <property type="entry name" value="HTH_GNTR"/>
    <property type="match status" value="2"/>
</dbReference>
<proteinExistence type="predicted"/>
<dbReference type="SMART" id="SM00895">
    <property type="entry name" value="FCD"/>
    <property type="match status" value="1"/>
</dbReference>
<dbReference type="PANTHER" id="PTHR43537:SF5">
    <property type="entry name" value="UXU OPERON TRANSCRIPTIONAL REGULATOR"/>
    <property type="match status" value="1"/>
</dbReference>
<accession>A0A172YI16</accession>
<gene>
    <name evidence="5" type="ORF">A5892_16500</name>
</gene>
<dbReference type="AlphaFoldDB" id="A0A172YI16"/>